<sequence>MLYIPVSAVREFSGCSYMKARCSMLRIPVSAVRDFHVKF</sequence>
<accession>C6LGW3</accession>
<reference evidence="1" key="1">
    <citation type="submission" date="2009-07" db="EMBL/GenBank/DDBJ databases">
        <authorList>
            <person name="Weinstock G."/>
            <person name="Sodergren E."/>
            <person name="Clifton S."/>
            <person name="Fulton L."/>
            <person name="Fulton B."/>
            <person name="Courtney L."/>
            <person name="Fronick C."/>
            <person name="Harrison M."/>
            <person name="Strong C."/>
            <person name="Farmer C."/>
            <person name="Delahaunty K."/>
            <person name="Markovic C."/>
            <person name="Hall O."/>
            <person name="Minx P."/>
            <person name="Tomlinson C."/>
            <person name="Mitreva M."/>
            <person name="Nelson J."/>
            <person name="Hou S."/>
            <person name="Wollam A."/>
            <person name="Pepin K.H."/>
            <person name="Johnson M."/>
            <person name="Bhonagiri V."/>
            <person name="Nash W.E."/>
            <person name="Warren W."/>
            <person name="Chinwalla A."/>
            <person name="Mardis E.R."/>
            <person name="Wilson R.K."/>
        </authorList>
    </citation>
    <scope>NUCLEOTIDE SEQUENCE [LARGE SCALE GENOMIC DNA]</scope>
    <source>
        <strain evidence="1">DSM 14469</strain>
    </source>
</reference>
<dbReference type="AlphaFoldDB" id="C6LGW3"/>
<comment type="caution">
    <text evidence="1">The sequence shown here is derived from an EMBL/GenBank/DDBJ whole genome shotgun (WGS) entry which is preliminary data.</text>
</comment>
<organism evidence="1 2">
    <name type="scientific">Marvinbryantia formatexigens DSM 14469</name>
    <dbReference type="NCBI Taxonomy" id="478749"/>
    <lineage>
        <taxon>Bacteria</taxon>
        <taxon>Bacillati</taxon>
        <taxon>Bacillota</taxon>
        <taxon>Clostridia</taxon>
        <taxon>Lachnospirales</taxon>
        <taxon>Lachnospiraceae</taxon>
        <taxon>Marvinbryantia</taxon>
    </lineage>
</organism>
<keyword evidence="2" id="KW-1185">Reference proteome</keyword>
<dbReference type="Proteomes" id="UP000005561">
    <property type="component" value="Unassembled WGS sequence"/>
</dbReference>
<evidence type="ECO:0000313" key="1">
    <source>
        <dbReference type="EMBL" id="EET60022.1"/>
    </source>
</evidence>
<evidence type="ECO:0000313" key="2">
    <source>
        <dbReference type="Proteomes" id="UP000005561"/>
    </source>
</evidence>
<proteinExistence type="predicted"/>
<gene>
    <name evidence="1" type="ORF">BRYFOR_07873</name>
</gene>
<dbReference type="EMBL" id="ACCL02000013">
    <property type="protein sequence ID" value="EET60022.1"/>
    <property type="molecule type" value="Genomic_DNA"/>
</dbReference>
<protein>
    <submittedName>
        <fullName evidence="1">Uncharacterized protein</fullName>
    </submittedName>
</protein>
<name>C6LGW3_9FIRM</name>